<evidence type="ECO:0000259" key="8">
    <source>
        <dbReference type="Pfam" id="PF16113"/>
    </source>
</evidence>
<dbReference type="STRING" id="299467.A0A443SH20"/>
<dbReference type="GO" id="GO:0003860">
    <property type="term" value="F:3-hydroxyisobutyryl-CoA hydrolase activity"/>
    <property type="evidence" value="ECO:0007669"/>
    <property type="project" value="UniProtKB-EC"/>
</dbReference>
<keyword evidence="10" id="KW-1185">Reference proteome</keyword>
<dbReference type="InterPro" id="IPR045004">
    <property type="entry name" value="ECH_dom"/>
</dbReference>
<evidence type="ECO:0000313" key="10">
    <source>
        <dbReference type="Proteomes" id="UP000288716"/>
    </source>
</evidence>
<sequence>MALNTLKRVDNLIRKRLKSNFFLVKYGLFSTSADDVIIERKDSIGIIKLNNPKEKNCLKQSMINKISTTLDEWNGDNNLQLVILKAADHEFFSVGGAADSFVKLAKEPQHSTQYFAETYKFIYKFCTFNVPTVALVNGIMASSGATLAANCTYRVVSEKAGFSLPEVTYGFIPDDGASYYLSRESGRLGFYLALTGQQISKRDLVTAGIATHFVTSAGMENLETALLAAKLDHS</sequence>
<keyword evidence="5 9" id="KW-0378">Hydrolase</keyword>
<evidence type="ECO:0000256" key="3">
    <source>
        <dbReference type="ARBA" id="ARBA00011915"/>
    </source>
</evidence>
<dbReference type="InterPro" id="IPR029045">
    <property type="entry name" value="ClpP/crotonase-like_dom_sf"/>
</dbReference>
<dbReference type="PANTHER" id="PTHR43176">
    <property type="entry name" value="3-HYDROXYISOBUTYRYL-COA HYDROLASE-RELATED"/>
    <property type="match status" value="1"/>
</dbReference>
<gene>
    <name evidence="9" type="ORF">B4U80_05040</name>
</gene>
<evidence type="ECO:0000256" key="4">
    <source>
        <dbReference type="ARBA" id="ARBA00016714"/>
    </source>
</evidence>
<evidence type="ECO:0000256" key="5">
    <source>
        <dbReference type="ARBA" id="ARBA00022801"/>
    </source>
</evidence>
<evidence type="ECO:0000256" key="7">
    <source>
        <dbReference type="ARBA" id="ARBA00031181"/>
    </source>
</evidence>
<dbReference type="EC" id="3.1.2.4" evidence="3"/>
<evidence type="ECO:0000256" key="6">
    <source>
        <dbReference type="ARBA" id="ARBA00024871"/>
    </source>
</evidence>
<proteinExistence type="inferred from homology"/>
<dbReference type="UniPathway" id="UPA00362"/>
<evidence type="ECO:0000256" key="2">
    <source>
        <dbReference type="ARBA" id="ARBA00005254"/>
    </source>
</evidence>
<evidence type="ECO:0000256" key="1">
    <source>
        <dbReference type="ARBA" id="ARBA00001709"/>
    </source>
</evidence>
<name>A0A443SH20_9ACAR</name>
<comment type="similarity">
    <text evidence="2">Belongs to the enoyl-CoA hydratase/isomerase family.</text>
</comment>
<dbReference type="VEuPathDB" id="VectorBase:LDEU005216"/>
<evidence type="ECO:0000313" key="9">
    <source>
        <dbReference type="EMBL" id="RWS26824.1"/>
    </source>
</evidence>
<feature type="domain" description="Enoyl-CoA hydratase/isomerase" evidence="8">
    <location>
        <begin position="44"/>
        <end position="230"/>
    </location>
</feature>
<dbReference type="InterPro" id="IPR032259">
    <property type="entry name" value="HIBYL-CoA-H"/>
</dbReference>
<dbReference type="Proteomes" id="UP000288716">
    <property type="component" value="Unassembled WGS sequence"/>
</dbReference>
<dbReference type="Gene3D" id="3.90.226.10">
    <property type="entry name" value="2-enoyl-CoA Hydratase, Chain A, domain 1"/>
    <property type="match status" value="1"/>
</dbReference>
<dbReference type="Pfam" id="PF16113">
    <property type="entry name" value="ECH_2"/>
    <property type="match status" value="1"/>
</dbReference>
<dbReference type="OrthoDB" id="1737613at2759"/>
<dbReference type="PANTHER" id="PTHR43176:SF3">
    <property type="entry name" value="3-HYDROXYISOBUTYRYL-COA HYDROLASE, MITOCHONDRIAL"/>
    <property type="match status" value="1"/>
</dbReference>
<organism evidence="9 10">
    <name type="scientific">Leptotrombidium deliense</name>
    <dbReference type="NCBI Taxonomy" id="299467"/>
    <lineage>
        <taxon>Eukaryota</taxon>
        <taxon>Metazoa</taxon>
        <taxon>Ecdysozoa</taxon>
        <taxon>Arthropoda</taxon>
        <taxon>Chelicerata</taxon>
        <taxon>Arachnida</taxon>
        <taxon>Acari</taxon>
        <taxon>Acariformes</taxon>
        <taxon>Trombidiformes</taxon>
        <taxon>Prostigmata</taxon>
        <taxon>Anystina</taxon>
        <taxon>Parasitengona</taxon>
        <taxon>Trombiculoidea</taxon>
        <taxon>Trombiculidae</taxon>
        <taxon>Leptotrombidium</taxon>
    </lineage>
</organism>
<comment type="caution">
    <text evidence="9">The sequence shown here is derived from an EMBL/GenBank/DDBJ whole genome shotgun (WGS) entry which is preliminary data.</text>
</comment>
<comment type="catalytic activity">
    <reaction evidence="1">
        <text>3-hydroxy-2-methylpropanoyl-CoA + H2O = 3-hydroxy-2-methylpropanoate + CoA + H(+)</text>
        <dbReference type="Rhea" id="RHEA:20888"/>
        <dbReference type="ChEBI" id="CHEBI:11805"/>
        <dbReference type="ChEBI" id="CHEBI:15377"/>
        <dbReference type="ChEBI" id="CHEBI:15378"/>
        <dbReference type="ChEBI" id="CHEBI:57287"/>
        <dbReference type="ChEBI" id="CHEBI:57340"/>
        <dbReference type="EC" id="3.1.2.4"/>
    </reaction>
</comment>
<accession>A0A443SH20</accession>
<dbReference type="GO" id="GO:0006574">
    <property type="term" value="P:L-valine catabolic process"/>
    <property type="evidence" value="ECO:0007669"/>
    <property type="project" value="UniProtKB-UniPathway"/>
</dbReference>
<protein>
    <recommendedName>
        <fullName evidence="4">3-hydroxyisobutyryl-CoA hydrolase, mitochondrial</fullName>
        <ecNumber evidence="3">3.1.2.4</ecNumber>
    </recommendedName>
    <alternativeName>
        <fullName evidence="7">3-hydroxyisobutyryl-coenzyme A hydrolase</fullName>
    </alternativeName>
</protein>
<dbReference type="EMBL" id="NCKV01002449">
    <property type="protein sequence ID" value="RWS26824.1"/>
    <property type="molecule type" value="Genomic_DNA"/>
</dbReference>
<comment type="function">
    <text evidence="6">Hydrolyzes 3-hydroxyisobutyryl-CoA (HIBYL-CoA), a saline catabolite. Has high activity toward isobutyryl-CoA. Could be an isobutyryl-CoA dehydrogenase that functions in valine catabolism. Also hydrolyzes 3-hydroxypropanoyl-CoA.</text>
</comment>
<dbReference type="CDD" id="cd06558">
    <property type="entry name" value="crotonase-like"/>
    <property type="match status" value="1"/>
</dbReference>
<dbReference type="GO" id="GO:0005739">
    <property type="term" value="C:mitochondrion"/>
    <property type="evidence" value="ECO:0007669"/>
    <property type="project" value="TreeGrafter"/>
</dbReference>
<dbReference type="AlphaFoldDB" id="A0A443SH20"/>
<dbReference type="SUPFAM" id="SSF52096">
    <property type="entry name" value="ClpP/crotonase"/>
    <property type="match status" value="1"/>
</dbReference>
<reference evidence="9 10" key="1">
    <citation type="journal article" date="2018" name="Gigascience">
        <title>Genomes of trombidid mites reveal novel predicted allergens and laterally-transferred genes associated with secondary metabolism.</title>
        <authorList>
            <person name="Dong X."/>
            <person name="Chaisiri K."/>
            <person name="Xia D."/>
            <person name="Armstrong S.D."/>
            <person name="Fang Y."/>
            <person name="Donnelly M.J."/>
            <person name="Kadowaki T."/>
            <person name="McGarry J.W."/>
            <person name="Darby A.C."/>
            <person name="Makepeace B.L."/>
        </authorList>
    </citation>
    <scope>NUCLEOTIDE SEQUENCE [LARGE SCALE GENOMIC DNA]</scope>
    <source>
        <strain evidence="9">UoL-UT</strain>
    </source>
</reference>